<keyword evidence="2" id="KW-1185">Reference proteome</keyword>
<dbReference type="SUPFAM" id="SSF50630">
    <property type="entry name" value="Acid proteases"/>
    <property type="match status" value="1"/>
</dbReference>
<dbReference type="HOGENOM" id="CLU_131876_0_0_1"/>
<sequence length="126" mass="13455">MPSVSLPDLSIDNVSALVDSGSSHCFIDLSVVGKYSVPTKSVSPPIPLCLFDGSTNAVITQEVDLSVCFPSGNVTSISVTLELKLPLVTISFYVTPLDSSCLLVLGHNWLTHFNLLIDWVLGSISF</sequence>
<reference evidence="2" key="2">
    <citation type="submission" date="2015-01" db="EMBL/GenBank/DDBJ databases">
        <title>Evolutionary Origins and Diversification of the Mycorrhizal Mutualists.</title>
        <authorList>
            <consortium name="DOE Joint Genome Institute"/>
            <consortium name="Mycorrhizal Genomics Consortium"/>
            <person name="Kohler A."/>
            <person name="Kuo A."/>
            <person name="Nagy L.G."/>
            <person name="Floudas D."/>
            <person name="Copeland A."/>
            <person name="Barry K.W."/>
            <person name="Cichocki N."/>
            <person name="Veneault-Fourrey C."/>
            <person name="LaButti K."/>
            <person name="Lindquist E.A."/>
            <person name="Lipzen A."/>
            <person name="Lundell T."/>
            <person name="Morin E."/>
            <person name="Murat C."/>
            <person name="Riley R."/>
            <person name="Ohm R."/>
            <person name="Sun H."/>
            <person name="Tunlid A."/>
            <person name="Henrissat B."/>
            <person name="Grigoriev I.V."/>
            <person name="Hibbett D.S."/>
            <person name="Martin F."/>
        </authorList>
    </citation>
    <scope>NUCLEOTIDE SEQUENCE [LARGE SCALE GENOMIC DNA]</scope>
    <source>
        <strain evidence="2">441</strain>
    </source>
</reference>
<dbReference type="Pfam" id="PF08284">
    <property type="entry name" value="RVP_2"/>
    <property type="match status" value="1"/>
</dbReference>
<organism evidence="1 2">
    <name type="scientific">Pisolithus microcarpus 441</name>
    <dbReference type="NCBI Taxonomy" id="765257"/>
    <lineage>
        <taxon>Eukaryota</taxon>
        <taxon>Fungi</taxon>
        <taxon>Dikarya</taxon>
        <taxon>Basidiomycota</taxon>
        <taxon>Agaricomycotina</taxon>
        <taxon>Agaricomycetes</taxon>
        <taxon>Agaricomycetidae</taxon>
        <taxon>Boletales</taxon>
        <taxon>Sclerodermatineae</taxon>
        <taxon>Pisolithaceae</taxon>
        <taxon>Pisolithus</taxon>
    </lineage>
</organism>
<reference evidence="1 2" key="1">
    <citation type="submission" date="2014-04" db="EMBL/GenBank/DDBJ databases">
        <authorList>
            <consortium name="DOE Joint Genome Institute"/>
            <person name="Kuo A."/>
            <person name="Kohler A."/>
            <person name="Costa M.D."/>
            <person name="Nagy L.G."/>
            <person name="Floudas D."/>
            <person name="Copeland A."/>
            <person name="Barry K.W."/>
            <person name="Cichocki N."/>
            <person name="Veneault-Fourrey C."/>
            <person name="LaButti K."/>
            <person name="Lindquist E.A."/>
            <person name="Lipzen A."/>
            <person name="Lundell T."/>
            <person name="Morin E."/>
            <person name="Murat C."/>
            <person name="Sun H."/>
            <person name="Tunlid A."/>
            <person name="Henrissat B."/>
            <person name="Grigoriev I.V."/>
            <person name="Hibbett D.S."/>
            <person name="Martin F."/>
            <person name="Nordberg H.P."/>
            <person name="Cantor M.N."/>
            <person name="Hua S.X."/>
        </authorList>
    </citation>
    <scope>NUCLEOTIDE SEQUENCE [LARGE SCALE GENOMIC DNA]</scope>
    <source>
        <strain evidence="1 2">441</strain>
    </source>
</reference>
<dbReference type="Proteomes" id="UP000054018">
    <property type="component" value="Unassembled WGS sequence"/>
</dbReference>
<dbReference type="InterPro" id="IPR021109">
    <property type="entry name" value="Peptidase_aspartic_dom_sf"/>
</dbReference>
<proteinExistence type="predicted"/>
<dbReference type="OrthoDB" id="2684341at2759"/>
<gene>
    <name evidence="1" type="ORF">PISMIDRAFT_117231</name>
</gene>
<dbReference type="AlphaFoldDB" id="A0A0C9YKG0"/>
<dbReference type="STRING" id="765257.A0A0C9YKG0"/>
<accession>A0A0C9YKG0</accession>
<dbReference type="EMBL" id="KN833943">
    <property type="protein sequence ID" value="KIK14344.1"/>
    <property type="molecule type" value="Genomic_DNA"/>
</dbReference>
<name>A0A0C9YKG0_9AGAM</name>
<dbReference type="CDD" id="cd00303">
    <property type="entry name" value="retropepsin_like"/>
    <property type="match status" value="1"/>
</dbReference>
<protein>
    <submittedName>
        <fullName evidence="1">Unplaced genomic scaffold scaffold_259, whole genome shotgun sequence</fullName>
    </submittedName>
</protein>
<evidence type="ECO:0000313" key="1">
    <source>
        <dbReference type="EMBL" id="KIK14344.1"/>
    </source>
</evidence>
<evidence type="ECO:0000313" key="2">
    <source>
        <dbReference type="Proteomes" id="UP000054018"/>
    </source>
</evidence>
<dbReference type="Gene3D" id="2.40.70.10">
    <property type="entry name" value="Acid Proteases"/>
    <property type="match status" value="1"/>
</dbReference>